<dbReference type="InterPro" id="IPR050471">
    <property type="entry name" value="AB_hydrolase"/>
</dbReference>
<sequence length="302" mass="32567">MPAITTNGVTLYYEAYGKLSDGGTVFLIPGLGMQHWMWPDTLIETLVKGGAGVVVMDNRDCGRSSRCSGRVSMGRVFGSIGRTLTRRPVSGVYGLEEMASDVVGLASGLGIRTFHAAGISMGGMIAQVLAVRYPESVLSLTSMSSATGNPRTGLGKFSAIWATIRPQSRLASESEGVKRLDRFIRAMGSVSYERTDAEKRRLVRLMARNPGDPDGFRRQLLALLQSGDRRTQVSGIRVPTLVLHGLSDKLLPPRAGKETADLISGARLEMIPRLGHDLPPALGAKYGHLMLENFSRASSVKH</sequence>
<dbReference type="Gene3D" id="3.40.50.1820">
    <property type="entry name" value="alpha/beta hydrolase"/>
    <property type="match status" value="1"/>
</dbReference>
<dbReference type="PANTHER" id="PTHR43433:SF5">
    <property type="entry name" value="AB HYDROLASE-1 DOMAIN-CONTAINING PROTEIN"/>
    <property type="match status" value="1"/>
</dbReference>
<organism evidence="2 3">
    <name type="scientific">Mesosutterella multiformis</name>
    <dbReference type="NCBI Taxonomy" id="2259133"/>
    <lineage>
        <taxon>Bacteria</taxon>
        <taxon>Pseudomonadati</taxon>
        <taxon>Pseudomonadota</taxon>
        <taxon>Betaproteobacteria</taxon>
        <taxon>Burkholderiales</taxon>
        <taxon>Sutterellaceae</taxon>
        <taxon>Mesosutterella</taxon>
    </lineage>
</organism>
<evidence type="ECO:0000259" key="1">
    <source>
        <dbReference type="Pfam" id="PF00561"/>
    </source>
</evidence>
<keyword evidence="2" id="KW-0378">Hydrolase</keyword>
<dbReference type="SUPFAM" id="SSF53474">
    <property type="entry name" value="alpha/beta-Hydrolases"/>
    <property type="match status" value="1"/>
</dbReference>
<dbReference type="OrthoDB" id="9798888at2"/>
<dbReference type="Proteomes" id="UP000266091">
    <property type="component" value="Unassembled WGS sequence"/>
</dbReference>
<dbReference type="InterPro" id="IPR029058">
    <property type="entry name" value="AB_hydrolase_fold"/>
</dbReference>
<dbReference type="PRINTS" id="PR00111">
    <property type="entry name" value="ABHYDROLASE"/>
</dbReference>
<keyword evidence="3" id="KW-1185">Reference proteome</keyword>
<dbReference type="InterPro" id="IPR000073">
    <property type="entry name" value="AB_hydrolase_1"/>
</dbReference>
<dbReference type="AlphaFoldDB" id="A0A388SAG3"/>
<gene>
    <name evidence="2" type="ORF">MESMUL_06560</name>
</gene>
<protein>
    <submittedName>
        <fullName evidence="2">Hydrolase</fullName>
    </submittedName>
</protein>
<dbReference type="GO" id="GO:0016787">
    <property type="term" value="F:hydrolase activity"/>
    <property type="evidence" value="ECO:0007669"/>
    <property type="project" value="UniProtKB-KW"/>
</dbReference>
<dbReference type="PANTHER" id="PTHR43433">
    <property type="entry name" value="HYDROLASE, ALPHA/BETA FOLD FAMILY PROTEIN"/>
    <property type="match status" value="1"/>
</dbReference>
<evidence type="ECO:0000313" key="3">
    <source>
        <dbReference type="Proteomes" id="UP000266091"/>
    </source>
</evidence>
<dbReference type="Pfam" id="PF00561">
    <property type="entry name" value="Abhydrolase_1"/>
    <property type="match status" value="1"/>
</dbReference>
<proteinExistence type="predicted"/>
<name>A0A388SAG3_9BURK</name>
<dbReference type="RefSeq" id="WP_116269703.1">
    <property type="nucleotide sequence ID" value="NZ_BGZJ01000001.1"/>
</dbReference>
<feature type="domain" description="AB hydrolase-1" evidence="1">
    <location>
        <begin position="24"/>
        <end position="277"/>
    </location>
</feature>
<accession>A0A388SAG3</accession>
<dbReference type="EMBL" id="BGZJ01000001">
    <property type="protein sequence ID" value="GBO93302.1"/>
    <property type="molecule type" value="Genomic_DNA"/>
</dbReference>
<comment type="caution">
    <text evidence="2">The sequence shown here is derived from an EMBL/GenBank/DDBJ whole genome shotgun (WGS) entry which is preliminary data.</text>
</comment>
<evidence type="ECO:0000313" key="2">
    <source>
        <dbReference type="EMBL" id="GBO93302.1"/>
    </source>
</evidence>
<reference evidence="2 3" key="1">
    <citation type="journal article" date="2018" name="Int. J. Syst. Evol. Microbiol.">
        <title>Mesosutterella multiformis gen. nov., sp. nov., a member of the family Sutterellaceae and Sutterella megalosphaeroides sp. nov., isolated from human faeces.</title>
        <authorList>
            <person name="Sakamoto M."/>
            <person name="Ikeyama N."/>
            <person name="Kunihiro T."/>
            <person name="Iino T."/>
            <person name="Yuki M."/>
            <person name="Ohkuma M."/>
        </authorList>
    </citation>
    <scope>NUCLEOTIDE SEQUENCE [LARGE SCALE GENOMIC DNA]</scope>
    <source>
        <strain evidence="2 3">4NBBH2</strain>
    </source>
</reference>